<gene>
    <name evidence="1" type="ORF">LCOR_07578.1</name>
</gene>
<proteinExistence type="predicted"/>
<dbReference type="AlphaFoldDB" id="A0A068S5N8"/>
<name>A0A068S5N8_9FUNG</name>
<reference evidence="1" key="1">
    <citation type="submission" date="2013-08" db="EMBL/GenBank/DDBJ databases">
        <title>Gene expansion shapes genome architecture in the human pathogen Lichtheimia corymbifera: an evolutionary genomics analysis in the ancient terrestrial Mucorales (Mucoromycotina).</title>
        <authorList>
            <person name="Schwartze V.U."/>
            <person name="Winter S."/>
            <person name="Shelest E."/>
            <person name="Marcet-Houben M."/>
            <person name="Horn F."/>
            <person name="Wehner S."/>
            <person name="Hoffmann K."/>
            <person name="Riege K."/>
            <person name="Sammeth M."/>
            <person name="Nowrousian M."/>
            <person name="Valiante V."/>
            <person name="Linde J."/>
            <person name="Jacobsen I.D."/>
            <person name="Marz M."/>
            <person name="Brakhage A.A."/>
            <person name="Gabaldon T."/>
            <person name="Bocker S."/>
            <person name="Voigt K."/>
        </authorList>
    </citation>
    <scope>NUCLEOTIDE SEQUENCE [LARGE SCALE GENOMIC DNA]</scope>
    <source>
        <strain evidence="1">FSU 9682</strain>
    </source>
</reference>
<dbReference type="EMBL" id="CBTN010000038">
    <property type="protein sequence ID" value="CDH56546.1"/>
    <property type="molecule type" value="Genomic_DNA"/>
</dbReference>
<keyword evidence="2" id="KW-1185">Reference proteome</keyword>
<protein>
    <submittedName>
        <fullName evidence="1">Uncharacterized protein</fullName>
    </submittedName>
</protein>
<sequence length="258" mass="29191">MHVIGGSYQQLAQEAATMCNRFHTFSVNNIYSILCGFSSLANYFLQEHPAAYISYGVSHQQQATMCVSFGVIIVYRARKAAVIKQHSFLLKSGYKQSFIAWASLQQRNRRWMCVASSILYFHMALAKSIIPSRHILHTLWCMKVYLFSLDLSVPSPIALKDEDQHLALVDFSEASKQSLLDQSILAVVAKDTVSIALEIIYRTCKASLYWWIFGQCFLSVPWRMSFLKYLCGYLGGSLSKSYSRVCSFVKTGFICCSA</sequence>
<evidence type="ECO:0000313" key="1">
    <source>
        <dbReference type="EMBL" id="CDH56546.1"/>
    </source>
</evidence>
<accession>A0A068S5N8</accession>
<dbReference type="Proteomes" id="UP000027586">
    <property type="component" value="Unassembled WGS sequence"/>
</dbReference>
<dbReference type="VEuPathDB" id="FungiDB:LCOR_07578.1"/>
<comment type="caution">
    <text evidence="1">The sequence shown here is derived from an EMBL/GenBank/DDBJ whole genome shotgun (WGS) entry which is preliminary data.</text>
</comment>
<evidence type="ECO:0000313" key="2">
    <source>
        <dbReference type="Proteomes" id="UP000027586"/>
    </source>
</evidence>
<organism evidence="1 2">
    <name type="scientific">Lichtheimia corymbifera JMRC:FSU:9682</name>
    <dbReference type="NCBI Taxonomy" id="1263082"/>
    <lineage>
        <taxon>Eukaryota</taxon>
        <taxon>Fungi</taxon>
        <taxon>Fungi incertae sedis</taxon>
        <taxon>Mucoromycota</taxon>
        <taxon>Mucoromycotina</taxon>
        <taxon>Mucoromycetes</taxon>
        <taxon>Mucorales</taxon>
        <taxon>Lichtheimiaceae</taxon>
        <taxon>Lichtheimia</taxon>
    </lineage>
</organism>